<organism evidence="1">
    <name type="scientific">marine metagenome</name>
    <dbReference type="NCBI Taxonomy" id="408172"/>
    <lineage>
        <taxon>unclassified sequences</taxon>
        <taxon>metagenomes</taxon>
        <taxon>ecological metagenomes</taxon>
    </lineage>
</organism>
<sequence>MVVGKLPSRFRCTRAGPFEKRLKSLICLAKAKHGQRNAQQKNGSIVESRKRSCKPIQSWTIQLEFPGDCSGEDTPVPISNTEVKLPSADGTAWATGWESRSSPGYF</sequence>
<reference evidence="1" key="1">
    <citation type="submission" date="2018-05" db="EMBL/GenBank/DDBJ databases">
        <authorList>
            <person name="Lanie J.A."/>
            <person name="Ng W.-L."/>
            <person name="Kazmierczak K.M."/>
            <person name="Andrzejewski T.M."/>
            <person name="Davidsen T.M."/>
            <person name="Wayne K.J."/>
            <person name="Tettelin H."/>
            <person name="Glass J.I."/>
            <person name="Rusch D."/>
            <person name="Podicherti R."/>
            <person name="Tsui H.-C.T."/>
            <person name="Winkler M.E."/>
        </authorList>
    </citation>
    <scope>NUCLEOTIDE SEQUENCE</scope>
</reference>
<proteinExistence type="predicted"/>
<protein>
    <submittedName>
        <fullName evidence="1">Uncharacterized protein</fullName>
    </submittedName>
</protein>
<evidence type="ECO:0000313" key="1">
    <source>
        <dbReference type="EMBL" id="SVA29111.1"/>
    </source>
</evidence>
<dbReference type="AlphaFoldDB" id="A0A381UMX5"/>
<gene>
    <name evidence="1" type="ORF">METZ01_LOCUS81965</name>
</gene>
<name>A0A381UMX5_9ZZZZ</name>
<accession>A0A381UMX5</accession>
<dbReference type="EMBL" id="UINC01006699">
    <property type="protein sequence ID" value="SVA29111.1"/>
    <property type="molecule type" value="Genomic_DNA"/>
</dbReference>